<sequence length="171" mass="19685">MATTRMIETIREIISAPNPSLKQAPARAKANQIQLRSVLLYSHCRLRSEPEPRTMVHAANSWSSPPPLYSTFPGPDNHARTDPSNERTPLNSQTTRRPKCSYTLKVMIGLLLFIAFTWHCVNDYSNTHRMDVQERIIRARESAVARREQTIQAKEDTMREDEERRKRAGLT</sequence>
<feature type="compositionally biased region" description="Basic and acidic residues" evidence="1">
    <location>
        <begin position="148"/>
        <end position="165"/>
    </location>
</feature>
<protein>
    <submittedName>
        <fullName evidence="3">Uncharacterized protein</fullName>
    </submittedName>
</protein>
<keyword evidence="2" id="KW-0472">Membrane</keyword>
<feature type="transmembrane region" description="Helical" evidence="2">
    <location>
        <begin position="102"/>
        <end position="119"/>
    </location>
</feature>
<reference evidence="4" key="1">
    <citation type="journal article" date="2017" name="Nat. Ecol. Evol.">
        <title>Genome expansion and lineage-specific genetic innovations in the forest pathogenic fungi Armillaria.</title>
        <authorList>
            <person name="Sipos G."/>
            <person name="Prasanna A.N."/>
            <person name="Walter M.C."/>
            <person name="O'Connor E."/>
            <person name="Balint B."/>
            <person name="Krizsan K."/>
            <person name="Kiss B."/>
            <person name="Hess J."/>
            <person name="Varga T."/>
            <person name="Slot J."/>
            <person name="Riley R."/>
            <person name="Boka B."/>
            <person name="Rigling D."/>
            <person name="Barry K."/>
            <person name="Lee J."/>
            <person name="Mihaltcheva S."/>
            <person name="LaButti K."/>
            <person name="Lipzen A."/>
            <person name="Waldron R."/>
            <person name="Moloney N.M."/>
            <person name="Sperisen C."/>
            <person name="Kredics L."/>
            <person name="Vagvoelgyi C."/>
            <person name="Patrignani A."/>
            <person name="Fitzpatrick D."/>
            <person name="Nagy I."/>
            <person name="Doyle S."/>
            <person name="Anderson J.B."/>
            <person name="Grigoriev I.V."/>
            <person name="Gueldener U."/>
            <person name="Muensterkoetter M."/>
            <person name="Nagy L.G."/>
        </authorList>
    </citation>
    <scope>NUCLEOTIDE SEQUENCE [LARGE SCALE GENOMIC DNA]</scope>
    <source>
        <strain evidence="4">28-4</strain>
    </source>
</reference>
<dbReference type="STRING" id="1076256.A0A2H3B7H0"/>
<keyword evidence="4" id="KW-1185">Reference proteome</keyword>
<feature type="compositionally biased region" description="Polar residues" evidence="1">
    <location>
        <begin position="86"/>
        <end position="95"/>
    </location>
</feature>
<evidence type="ECO:0000256" key="1">
    <source>
        <dbReference type="SAM" id="MobiDB-lite"/>
    </source>
</evidence>
<keyword evidence="2" id="KW-1133">Transmembrane helix</keyword>
<dbReference type="Proteomes" id="UP000218334">
    <property type="component" value="Unassembled WGS sequence"/>
</dbReference>
<evidence type="ECO:0000313" key="4">
    <source>
        <dbReference type="Proteomes" id="UP000218334"/>
    </source>
</evidence>
<dbReference type="AlphaFoldDB" id="A0A2H3B7H0"/>
<feature type="region of interest" description="Disordered" evidence="1">
    <location>
        <begin position="148"/>
        <end position="171"/>
    </location>
</feature>
<evidence type="ECO:0000313" key="3">
    <source>
        <dbReference type="EMBL" id="PBK66815.1"/>
    </source>
</evidence>
<evidence type="ECO:0000256" key="2">
    <source>
        <dbReference type="SAM" id="Phobius"/>
    </source>
</evidence>
<dbReference type="EMBL" id="KZ293439">
    <property type="protein sequence ID" value="PBK66815.1"/>
    <property type="molecule type" value="Genomic_DNA"/>
</dbReference>
<proteinExistence type="predicted"/>
<accession>A0A2H3B7H0</accession>
<organism evidence="3 4">
    <name type="scientific">Armillaria solidipes</name>
    <dbReference type="NCBI Taxonomy" id="1076256"/>
    <lineage>
        <taxon>Eukaryota</taxon>
        <taxon>Fungi</taxon>
        <taxon>Dikarya</taxon>
        <taxon>Basidiomycota</taxon>
        <taxon>Agaricomycotina</taxon>
        <taxon>Agaricomycetes</taxon>
        <taxon>Agaricomycetidae</taxon>
        <taxon>Agaricales</taxon>
        <taxon>Marasmiineae</taxon>
        <taxon>Physalacriaceae</taxon>
        <taxon>Armillaria</taxon>
    </lineage>
</organism>
<keyword evidence="2" id="KW-0812">Transmembrane</keyword>
<gene>
    <name evidence="3" type="ORF">ARMSODRAFT_345667</name>
</gene>
<name>A0A2H3B7H0_9AGAR</name>
<feature type="region of interest" description="Disordered" evidence="1">
    <location>
        <begin position="67"/>
        <end position="96"/>
    </location>
</feature>